<evidence type="ECO:0000256" key="1">
    <source>
        <dbReference type="ARBA" id="ARBA00022598"/>
    </source>
</evidence>
<dbReference type="Gene3D" id="3.40.50.12780">
    <property type="entry name" value="N-terminal domain of ligase-like"/>
    <property type="match status" value="1"/>
</dbReference>
<evidence type="ECO:0000313" key="5">
    <source>
        <dbReference type="Proteomes" id="UP000319424"/>
    </source>
</evidence>
<dbReference type="Pfam" id="PF08241">
    <property type="entry name" value="Methyltransf_11"/>
    <property type="match status" value="1"/>
</dbReference>
<dbReference type="PROSITE" id="PS00455">
    <property type="entry name" value="AMP_BINDING"/>
    <property type="match status" value="1"/>
</dbReference>
<dbReference type="GO" id="GO:0043041">
    <property type="term" value="P:amino acid activation for nonribosomal peptide biosynthetic process"/>
    <property type="evidence" value="ECO:0007669"/>
    <property type="project" value="TreeGrafter"/>
</dbReference>
<dbReference type="GO" id="GO:0031177">
    <property type="term" value="F:phosphopantetheine binding"/>
    <property type="evidence" value="ECO:0007669"/>
    <property type="project" value="TreeGrafter"/>
</dbReference>
<dbReference type="InterPro" id="IPR042099">
    <property type="entry name" value="ANL_N_sf"/>
</dbReference>
<evidence type="ECO:0000256" key="2">
    <source>
        <dbReference type="SAM" id="Phobius"/>
    </source>
</evidence>
<dbReference type="InterPro" id="IPR013216">
    <property type="entry name" value="Methyltransf_11"/>
</dbReference>
<sequence>RLYDGFIKNVKENPEKIAIIDSETKEEISYMDLYEKSLKIAGCLKENGIKKGEYVGITLPRSSKQIYAIFGILFAGAAYVAIGINQPSERRSKIYEQIGIKFVISDNKTIEDYKLDTGGVSLIDLDKAIDKSLGLDKPIEVSSFDSAYIIMTSGTTGVPKGVEIMHTSAINTINDLNEKYSINSNDTLLMVSAIDFDLSVYDIFGILGIGGTLITTNEDNYRNPDEWIRIIEKYKVSVWDSVPILFDMLVTIAEGEKKNLPLRIVMLSGDWIAKDLPGRFYKMSEKENSIVVAMGGATEASIWSNYLNVPREIPKDWISIPYGRPLKNQVYRVVDELGRICPNYVKGELLIGGVSVAKCYHGDEDLTNRKYFEENGLRWYRTGDNGRLWNDGTIEFLGRKDTQVKIKGHRIELGEVEDAISKFDGVEKVVVDFIEKANSKNLVAFVKVDKDSDNFSTNRYLEKIDTSFIEEVEEISYEDIRAQNEKINNLVAKTIINVFKSFELDLVNNSYSIVEIYNKINDSKRNRFIIENWINKFLSLKYLEYKNEKYSLREDEIFINEDSCNNEIGNYLKNLELELIKILSGEKDPIEAFYSDPNKSYMSKFTEELLGYEESINSIINSIKTYARLNNKQNIKIIEYGTRNSELTTTIFKELKEFVSEYIYADTSVYFRNNLSDLEKGSKFKYVCINDNLSTSLDEDNFDIVIALNSIHRSNDKKTLIEEMLRLLKVNGLIIGNEIKDNNLLPIITADIINEQPFNEAKLDDFDNSACEVLYINSEKRTECSNFRTFIIANLKENKSIFEKLTSYLSHEIPSYMVPTNFYQVDEIPLNKNGKVDRKKLKNKLKNKNNYIFENEIEHRLSNGLPKYIISNNPIEVDYFPVNTDGKIDQNKGPTYTNDKFNCNGKGVTASSLSELMLVGILKDILNIEEVYLNDNFFELGGDSLIALKLKKKIKKIFFVDISVSSIFNSNNIEELLNAIESNKCKNFTIGEI</sequence>
<dbReference type="Pfam" id="PF00501">
    <property type="entry name" value="AMP-binding"/>
    <property type="match status" value="1"/>
</dbReference>
<keyword evidence="1" id="KW-0436">Ligase</keyword>
<keyword evidence="2" id="KW-0812">Transmembrane</keyword>
<dbReference type="OrthoDB" id="9803968at2"/>
<dbReference type="PROSITE" id="PS50075">
    <property type="entry name" value="CARRIER"/>
    <property type="match status" value="1"/>
</dbReference>
<organism evidence="4 5">
    <name type="scientific">Criibacterium bergeronii</name>
    <dbReference type="NCBI Taxonomy" id="1871336"/>
    <lineage>
        <taxon>Bacteria</taxon>
        <taxon>Bacillati</taxon>
        <taxon>Bacillota</taxon>
        <taxon>Clostridia</taxon>
        <taxon>Peptostreptococcales</taxon>
        <taxon>Filifactoraceae</taxon>
        <taxon>Criibacterium</taxon>
    </lineage>
</organism>
<dbReference type="Gene3D" id="3.40.50.150">
    <property type="entry name" value="Vaccinia Virus protein VP39"/>
    <property type="match status" value="1"/>
</dbReference>
<dbReference type="PANTHER" id="PTHR45527:SF10">
    <property type="entry name" value="PYOCHELIN SYNTHASE PCHF"/>
    <property type="match status" value="1"/>
</dbReference>
<dbReference type="Pfam" id="PF00550">
    <property type="entry name" value="PP-binding"/>
    <property type="match status" value="1"/>
</dbReference>
<dbReference type="InterPro" id="IPR000873">
    <property type="entry name" value="AMP-dep_synth/lig_dom"/>
</dbReference>
<gene>
    <name evidence="4" type="ORF">FL857_11155</name>
</gene>
<accession>A0A552UWB9</accession>
<dbReference type="Gene3D" id="3.30.300.30">
    <property type="match status" value="2"/>
</dbReference>
<protein>
    <submittedName>
        <fullName evidence="4">Amino acid adenylation domain-containing protein</fullName>
    </submittedName>
</protein>
<name>A0A552UWB9_9FIRM</name>
<dbReference type="Gene3D" id="1.10.1200.10">
    <property type="entry name" value="ACP-like"/>
    <property type="match status" value="1"/>
</dbReference>
<dbReference type="NCBIfam" id="TIGR01733">
    <property type="entry name" value="AA-adenyl-dom"/>
    <property type="match status" value="1"/>
</dbReference>
<evidence type="ECO:0000259" key="3">
    <source>
        <dbReference type="PROSITE" id="PS50075"/>
    </source>
</evidence>
<dbReference type="SUPFAM" id="SSF47336">
    <property type="entry name" value="ACP-like"/>
    <property type="match status" value="1"/>
</dbReference>
<dbReference type="GO" id="GO:0008757">
    <property type="term" value="F:S-adenosylmethionine-dependent methyltransferase activity"/>
    <property type="evidence" value="ECO:0007669"/>
    <property type="project" value="InterPro"/>
</dbReference>
<dbReference type="RefSeq" id="WP_144398874.1">
    <property type="nucleotide sequence ID" value="NZ_VJXW01000026.1"/>
</dbReference>
<dbReference type="SUPFAM" id="SSF56801">
    <property type="entry name" value="Acetyl-CoA synthetase-like"/>
    <property type="match status" value="1"/>
</dbReference>
<reference evidence="4 5" key="1">
    <citation type="submission" date="2019-07" db="EMBL/GenBank/DDBJ databases">
        <title>Criibacterium bergeronii gen. nov., sp. nov. isolated from human clinical samples.</title>
        <authorList>
            <person name="Maheux A.F."/>
            <person name="Boudreau D.K."/>
            <person name="Berube E."/>
            <person name="Brodeur S."/>
            <person name="Bernard K.A."/>
            <person name="Abed J.Y."/>
            <person name="Ducrey E."/>
            <person name="Guay E.F."/>
            <person name="Raymond F."/>
            <person name="Corbeil J."/>
            <person name="Domingo M.-C."/>
            <person name="Roy P.H."/>
            <person name="Boissinot M."/>
            <person name="Tocheva E.I."/>
            <person name="Omar R.F."/>
        </authorList>
    </citation>
    <scope>NUCLEOTIDE SEQUENCE [LARGE SCALE GENOMIC DNA]</scope>
    <source>
        <strain evidence="4 5">CCRI-24246</strain>
    </source>
</reference>
<dbReference type="InterPro" id="IPR036736">
    <property type="entry name" value="ACP-like_sf"/>
</dbReference>
<feature type="transmembrane region" description="Helical" evidence="2">
    <location>
        <begin position="66"/>
        <end position="84"/>
    </location>
</feature>
<keyword evidence="2" id="KW-0472">Membrane</keyword>
<dbReference type="InterPro" id="IPR010071">
    <property type="entry name" value="AA_adenyl_dom"/>
</dbReference>
<dbReference type="InterPro" id="IPR009081">
    <property type="entry name" value="PP-bd_ACP"/>
</dbReference>
<dbReference type="InterPro" id="IPR029063">
    <property type="entry name" value="SAM-dependent_MTases_sf"/>
</dbReference>
<proteinExistence type="predicted"/>
<keyword evidence="2" id="KW-1133">Transmembrane helix</keyword>
<dbReference type="GO" id="GO:0044550">
    <property type="term" value="P:secondary metabolite biosynthetic process"/>
    <property type="evidence" value="ECO:0007669"/>
    <property type="project" value="TreeGrafter"/>
</dbReference>
<dbReference type="SUPFAM" id="SSF53335">
    <property type="entry name" value="S-adenosyl-L-methionine-dependent methyltransferases"/>
    <property type="match status" value="1"/>
</dbReference>
<dbReference type="InterPro" id="IPR020845">
    <property type="entry name" value="AMP-binding_CS"/>
</dbReference>
<feature type="domain" description="Carrier" evidence="3">
    <location>
        <begin position="909"/>
        <end position="984"/>
    </location>
</feature>
<comment type="caution">
    <text evidence="4">The sequence shown here is derived from an EMBL/GenBank/DDBJ whole genome shotgun (WGS) entry which is preliminary data.</text>
</comment>
<dbReference type="InterPro" id="IPR045851">
    <property type="entry name" value="AMP-bd_C_sf"/>
</dbReference>
<evidence type="ECO:0000313" key="4">
    <source>
        <dbReference type="EMBL" id="TRW22498.1"/>
    </source>
</evidence>
<feature type="non-terminal residue" evidence="4">
    <location>
        <position position="1"/>
    </location>
</feature>
<dbReference type="PANTHER" id="PTHR45527">
    <property type="entry name" value="NONRIBOSOMAL PEPTIDE SYNTHETASE"/>
    <property type="match status" value="1"/>
</dbReference>
<dbReference type="AlphaFoldDB" id="A0A552UWB9"/>
<dbReference type="Proteomes" id="UP000319424">
    <property type="component" value="Unassembled WGS sequence"/>
</dbReference>
<dbReference type="EMBL" id="VJXW01000026">
    <property type="protein sequence ID" value="TRW22498.1"/>
    <property type="molecule type" value="Genomic_DNA"/>
</dbReference>
<dbReference type="GO" id="GO:0005737">
    <property type="term" value="C:cytoplasm"/>
    <property type="evidence" value="ECO:0007669"/>
    <property type="project" value="TreeGrafter"/>
</dbReference>